<dbReference type="RefSeq" id="XP_007674260.1">
    <property type="nucleotide sequence ID" value="XM_007676070.1"/>
</dbReference>
<sequence>MGMTCNVTTKSNLALRTCEDRRNDAVGPHQPQVSAKAYPPGSGHEKHKARKQCVVIDIAWTITGVTARCDLIQVGVPIAQVHLFFRSRGCYISKATPAK</sequence>
<evidence type="ECO:0000256" key="1">
    <source>
        <dbReference type="SAM" id="MobiDB-lite"/>
    </source>
</evidence>
<dbReference type="Proteomes" id="UP000011761">
    <property type="component" value="Unassembled WGS sequence"/>
</dbReference>
<evidence type="ECO:0000313" key="3">
    <source>
        <dbReference type="Proteomes" id="UP000011761"/>
    </source>
</evidence>
<feature type="region of interest" description="Disordered" evidence="1">
    <location>
        <begin position="22"/>
        <end position="45"/>
    </location>
</feature>
<dbReference type="AlphaFoldDB" id="M2N5R0"/>
<dbReference type="KEGG" id="bcom:BAUCODRAFT_400371"/>
<proteinExistence type="predicted"/>
<keyword evidence="3" id="KW-1185">Reference proteome</keyword>
<dbReference type="EMBL" id="KB445552">
    <property type="protein sequence ID" value="EMC99368.1"/>
    <property type="molecule type" value="Genomic_DNA"/>
</dbReference>
<dbReference type="HOGENOM" id="CLU_2319972_0_0_1"/>
<organism evidence="2 3">
    <name type="scientific">Baudoinia panamericana (strain UAMH 10762)</name>
    <name type="common">Angels' share fungus</name>
    <name type="synonym">Baudoinia compniacensis (strain UAMH 10762)</name>
    <dbReference type="NCBI Taxonomy" id="717646"/>
    <lineage>
        <taxon>Eukaryota</taxon>
        <taxon>Fungi</taxon>
        <taxon>Dikarya</taxon>
        <taxon>Ascomycota</taxon>
        <taxon>Pezizomycotina</taxon>
        <taxon>Dothideomycetes</taxon>
        <taxon>Dothideomycetidae</taxon>
        <taxon>Mycosphaerellales</taxon>
        <taxon>Teratosphaeriaceae</taxon>
        <taxon>Baudoinia</taxon>
    </lineage>
</organism>
<dbReference type="GeneID" id="19113941"/>
<protein>
    <submittedName>
        <fullName evidence="2">Uncharacterized protein</fullName>
    </submittedName>
</protein>
<accession>M2N5R0</accession>
<name>M2N5R0_BAUPA</name>
<evidence type="ECO:0000313" key="2">
    <source>
        <dbReference type="EMBL" id="EMC99368.1"/>
    </source>
</evidence>
<gene>
    <name evidence="2" type="ORF">BAUCODRAFT_400371</name>
</gene>
<reference evidence="2 3" key="1">
    <citation type="journal article" date="2012" name="PLoS Pathog.">
        <title>Diverse lifestyles and strategies of plant pathogenesis encoded in the genomes of eighteen Dothideomycetes fungi.</title>
        <authorList>
            <person name="Ohm R.A."/>
            <person name="Feau N."/>
            <person name="Henrissat B."/>
            <person name="Schoch C.L."/>
            <person name="Horwitz B.A."/>
            <person name="Barry K.W."/>
            <person name="Condon B.J."/>
            <person name="Copeland A.C."/>
            <person name="Dhillon B."/>
            <person name="Glaser F."/>
            <person name="Hesse C.N."/>
            <person name="Kosti I."/>
            <person name="LaButti K."/>
            <person name="Lindquist E.A."/>
            <person name="Lucas S."/>
            <person name="Salamov A.A."/>
            <person name="Bradshaw R.E."/>
            <person name="Ciuffetti L."/>
            <person name="Hamelin R.C."/>
            <person name="Kema G.H.J."/>
            <person name="Lawrence C."/>
            <person name="Scott J.A."/>
            <person name="Spatafora J.W."/>
            <person name="Turgeon B.G."/>
            <person name="de Wit P.J.G.M."/>
            <person name="Zhong S."/>
            <person name="Goodwin S.B."/>
            <person name="Grigoriev I.V."/>
        </authorList>
    </citation>
    <scope>NUCLEOTIDE SEQUENCE [LARGE SCALE GENOMIC DNA]</scope>
    <source>
        <strain evidence="2 3">UAMH 10762</strain>
    </source>
</reference>